<dbReference type="EMBL" id="GL441823">
    <property type="protein sequence ID" value="EFN64216.1"/>
    <property type="molecule type" value="Genomic_DNA"/>
</dbReference>
<evidence type="ECO:0000313" key="2">
    <source>
        <dbReference type="Proteomes" id="UP000000311"/>
    </source>
</evidence>
<dbReference type="InParanoid" id="E2AQS2"/>
<dbReference type="Proteomes" id="UP000000311">
    <property type="component" value="Unassembled WGS sequence"/>
</dbReference>
<sequence>MRSVSCMMRIEAWKFVPFLFMRTPCMHDPMFFNCVAPPFPVHETAGVPHLTSRGSSCSPCIIAEIARKMANKAHGPCMTCIKKRNEFCSSCSALGIHHTFYARNGTHAKTAIQHLVTRTT</sequence>
<evidence type="ECO:0000313" key="1">
    <source>
        <dbReference type="EMBL" id="EFN64216.1"/>
    </source>
</evidence>
<gene>
    <name evidence="1" type="ORF">EAG_07265</name>
</gene>
<accession>E2AQS2</accession>
<proteinExistence type="predicted"/>
<protein>
    <submittedName>
        <fullName evidence="1">Uncharacterized protein</fullName>
    </submittedName>
</protein>
<name>E2AQS2_CAMFO</name>
<reference evidence="1 2" key="1">
    <citation type="journal article" date="2010" name="Science">
        <title>Genomic comparison of the ants Camponotus floridanus and Harpegnathos saltator.</title>
        <authorList>
            <person name="Bonasio R."/>
            <person name="Zhang G."/>
            <person name="Ye C."/>
            <person name="Mutti N.S."/>
            <person name="Fang X."/>
            <person name="Qin N."/>
            <person name="Donahue G."/>
            <person name="Yang P."/>
            <person name="Li Q."/>
            <person name="Li C."/>
            <person name="Zhang P."/>
            <person name="Huang Z."/>
            <person name="Berger S.L."/>
            <person name="Reinberg D."/>
            <person name="Wang J."/>
            <person name="Liebig J."/>
        </authorList>
    </citation>
    <scope>NUCLEOTIDE SEQUENCE [LARGE SCALE GENOMIC DNA]</scope>
    <source>
        <strain evidence="2">C129</strain>
    </source>
</reference>
<dbReference type="AlphaFoldDB" id="E2AQS2"/>
<organism evidence="2">
    <name type="scientific">Camponotus floridanus</name>
    <name type="common">Florida carpenter ant</name>
    <dbReference type="NCBI Taxonomy" id="104421"/>
    <lineage>
        <taxon>Eukaryota</taxon>
        <taxon>Metazoa</taxon>
        <taxon>Ecdysozoa</taxon>
        <taxon>Arthropoda</taxon>
        <taxon>Hexapoda</taxon>
        <taxon>Insecta</taxon>
        <taxon>Pterygota</taxon>
        <taxon>Neoptera</taxon>
        <taxon>Endopterygota</taxon>
        <taxon>Hymenoptera</taxon>
        <taxon>Apocrita</taxon>
        <taxon>Aculeata</taxon>
        <taxon>Formicoidea</taxon>
        <taxon>Formicidae</taxon>
        <taxon>Formicinae</taxon>
        <taxon>Camponotus</taxon>
    </lineage>
</organism>
<keyword evidence="2" id="KW-1185">Reference proteome</keyword>